<dbReference type="EMBL" id="GG663365">
    <property type="protein sequence ID" value="EEH09072.1"/>
    <property type="molecule type" value="Genomic_DNA"/>
</dbReference>
<dbReference type="InterPro" id="IPR012340">
    <property type="entry name" value="NA-bd_OB-fold"/>
</dbReference>
<dbReference type="Pfam" id="PF13344">
    <property type="entry name" value="Hydrolase_6"/>
    <property type="match status" value="1"/>
</dbReference>
<dbReference type="InterPro" id="IPR045864">
    <property type="entry name" value="aa-tRNA-synth_II/BPL/LPL"/>
</dbReference>
<dbReference type="HOGENOM" id="CLU_004553_2_5_1"/>
<dbReference type="FunFam" id="3.30.930.10:FF:000038">
    <property type="entry name" value="Aspartate--tRNA ligase"/>
    <property type="match status" value="1"/>
</dbReference>
<dbReference type="InterPro" id="IPR036412">
    <property type="entry name" value="HAD-like_sf"/>
</dbReference>
<keyword evidence="8" id="KW-0648">Protein biosynthesis</keyword>
<dbReference type="GO" id="GO:0003723">
    <property type="term" value="F:RNA binding"/>
    <property type="evidence" value="ECO:0007669"/>
    <property type="project" value="TreeGrafter"/>
</dbReference>
<comment type="similarity">
    <text evidence="2">Belongs to the class-II aminoacyl-tRNA synthetase family. Type 2 subfamily.</text>
</comment>
<reference evidence="14" key="1">
    <citation type="submission" date="2009-02" db="EMBL/GenBank/DDBJ databases">
        <title>The Genome Sequence of Ajellomyces capsulatus strain G186AR.</title>
        <authorList>
            <consortium name="The Broad Institute Genome Sequencing Platform"/>
            <person name="Champion M."/>
            <person name="Cuomo C."/>
            <person name="Ma L.-J."/>
            <person name="Henn M.R."/>
            <person name="Sil A."/>
            <person name="Goldman B."/>
            <person name="Young S.K."/>
            <person name="Kodira C.D."/>
            <person name="Zeng Q."/>
            <person name="Koehrsen M."/>
            <person name="Alvarado L."/>
            <person name="Berlin A."/>
            <person name="Borenstein D."/>
            <person name="Chen Z."/>
            <person name="Engels R."/>
            <person name="Freedman E."/>
            <person name="Gellesch M."/>
            <person name="Goldberg J."/>
            <person name="Griggs A."/>
            <person name="Gujja S."/>
            <person name="Heiman D."/>
            <person name="Hepburn T."/>
            <person name="Howarth C."/>
            <person name="Jen D."/>
            <person name="Larson L."/>
            <person name="Lewis B."/>
            <person name="Mehta T."/>
            <person name="Park D."/>
            <person name="Pearson M."/>
            <person name="Roberts A."/>
            <person name="Saif S."/>
            <person name="Shea T."/>
            <person name="Shenoy N."/>
            <person name="Sisk P."/>
            <person name="Stolte C."/>
            <person name="Sykes S."/>
            <person name="Walk T."/>
            <person name="White J."/>
            <person name="Yandava C."/>
            <person name="Klein B."/>
            <person name="McEwen J.G."/>
            <person name="Puccia R."/>
            <person name="Goldman G.H."/>
            <person name="Felipe M.S."/>
            <person name="Nino-Vega G."/>
            <person name="San-Blas G."/>
            <person name="Taylor J."/>
            <person name="Mendoza L."/>
            <person name="Galagan J."/>
            <person name="Nusbaum C."/>
            <person name="Birren B."/>
        </authorList>
    </citation>
    <scope>NUCLEOTIDE SEQUENCE</scope>
    <source>
        <strain evidence="14">G186AR</strain>
    </source>
</reference>
<dbReference type="InParanoid" id="C0NGY7"/>
<dbReference type="PRINTS" id="PR01042">
    <property type="entry name" value="TRNASYNTHASP"/>
</dbReference>
<evidence type="ECO:0000313" key="15">
    <source>
        <dbReference type="Proteomes" id="UP000001631"/>
    </source>
</evidence>
<dbReference type="FunFam" id="3.40.50.1000:FF:000069">
    <property type="entry name" value="HAD-superfamily subfamily IIA hydrolase"/>
    <property type="match status" value="1"/>
</dbReference>
<evidence type="ECO:0000256" key="3">
    <source>
        <dbReference type="ARBA" id="ARBA00012841"/>
    </source>
</evidence>
<evidence type="ECO:0000256" key="7">
    <source>
        <dbReference type="ARBA" id="ARBA00022840"/>
    </source>
</evidence>
<dbReference type="GO" id="GO:0017101">
    <property type="term" value="C:aminoacyl-tRNA synthetase multienzyme complex"/>
    <property type="evidence" value="ECO:0007669"/>
    <property type="project" value="TreeGrafter"/>
</dbReference>
<dbReference type="GeneID" id="69035625"/>
<evidence type="ECO:0000256" key="12">
    <source>
        <dbReference type="SAM" id="MobiDB-lite"/>
    </source>
</evidence>
<evidence type="ECO:0000256" key="2">
    <source>
        <dbReference type="ARBA" id="ARBA00005312"/>
    </source>
</evidence>
<dbReference type="Gene3D" id="3.30.930.10">
    <property type="entry name" value="Bira Bifunctional Protein, Domain 2"/>
    <property type="match status" value="1"/>
</dbReference>
<dbReference type="Gene3D" id="3.40.50.1000">
    <property type="entry name" value="HAD superfamily/HAD-like"/>
    <property type="match status" value="2"/>
</dbReference>
<feature type="domain" description="Aminoacyl-transfer RNA synthetases class-II family profile" evidence="13">
    <location>
        <begin position="697"/>
        <end position="1009"/>
    </location>
</feature>
<dbReference type="CDD" id="cd04320">
    <property type="entry name" value="AspRS_cyto_N"/>
    <property type="match status" value="1"/>
</dbReference>
<dbReference type="CDD" id="cd00776">
    <property type="entry name" value="AsxRS_core"/>
    <property type="match status" value="1"/>
</dbReference>
<dbReference type="InterPro" id="IPR023214">
    <property type="entry name" value="HAD_sf"/>
</dbReference>
<protein>
    <recommendedName>
        <fullName evidence="11">Probable aspartate--tRNA ligase, cytoplasmic</fullName>
        <ecNumber evidence="3">6.1.1.12</ecNumber>
    </recommendedName>
</protein>
<evidence type="ECO:0000256" key="1">
    <source>
        <dbReference type="ARBA" id="ARBA00004496"/>
    </source>
</evidence>
<dbReference type="Gene3D" id="2.40.50.140">
    <property type="entry name" value="Nucleic acid-binding proteins"/>
    <property type="match status" value="1"/>
</dbReference>
<dbReference type="SUPFAM" id="SSF55681">
    <property type="entry name" value="Class II aaRS and biotin synthetases"/>
    <property type="match status" value="1"/>
</dbReference>
<keyword evidence="6" id="KW-0547">Nucleotide-binding</keyword>
<dbReference type="NCBIfam" id="TIGR00458">
    <property type="entry name" value="aspS_nondisc"/>
    <property type="match status" value="1"/>
</dbReference>
<evidence type="ECO:0000256" key="9">
    <source>
        <dbReference type="ARBA" id="ARBA00023146"/>
    </source>
</evidence>
<keyword evidence="9" id="KW-0030">Aminoacyl-tRNA synthetase</keyword>
<feature type="region of interest" description="Disordered" evidence="12">
    <location>
        <begin position="457"/>
        <end position="515"/>
    </location>
</feature>
<dbReference type="AlphaFoldDB" id="C0NGY7"/>
<dbReference type="EC" id="6.1.1.12" evidence="3"/>
<evidence type="ECO:0000256" key="4">
    <source>
        <dbReference type="ARBA" id="ARBA00022490"/>
    </source>
</evidence>
<dbReference type="HAMAP" id="MF_02075">
    <property type="entry name" value="Asp_tRNA_synth_type2"/>
    <property type="match status" value="1"/>
</dbReference>
<sequence length="1009" mass="112306">MRLSTLHQPLRQSFYGCQASSIRKQFSSSVSSQRVTPNFGFAFDIDGVLLRSSRPLPGAAESLQLLKRERIPFVLVTNGGGMHEKERIAQLSQRLHVALDTDMIIQSHTPFADLVKGNEAQEALQDKCVLVVGGGNGKCRSVAQEYGFRSVVTPGDIFQSHPEIWPFSDAFSDYYGRFASQLPRQIDAADPSKSLKIDAILVFNDPRDWALDIQIIIDILLSSQGIIGTYSSKNNNPDLPNRGYQQDGQPPLYFSNPDLLWAAQYHQPRLGQGAFKASLEGVWAAMTGGATLAKTVIGKPCELTFRFAEKRLNQEREKLFPAENLRPLEVVYMVGDNPESDIQGANSYKSPVGTKWNSILLKSGVYSGGTLTWPPKVIVEGVKQAVEWSLAQSQWPLFKTPFKVNFVITNEMHSDSPPSAPEKGDQQPQLLPLTIRTPNCQLPLKVLLKEIMEQNPTLPVRSKDDGDVPENSLGSQPPAGDPAPPSKSALKKAAKEREKAEKAAKRAAQEQAAAQASQAADFSKHLYGPIPDSADKVQVLNLLDLSEELCEKDVTVVARVDNARVQSAKLAFLMLRQQGKKMQAVVSASDEISRPMVKWIGGINVNSIVKVTAIVKKAEIPVTSATVKHLELHIRKVYMVAQASHMLPMQVKDAERPPPESVTEEVESEAPYVTLKTRLDNRVLDLQTEASQAITWISSGVAQLFMEYMLKSGSRWISTPKLTANASEGGAGVFEVTYFKRKAYLAQSPQLYKQMCIAGDMESVFEIGPVFRAEESNTHRHLTEFVGLDFEKTFQSHYHEVLEFAEDLLVFILSELKIRFKKEIEVIQRSYPKAGDFRLPKDGKALRLKYMEGVALLKEAGVDVTEQERFENDLSTAMEKQLGRIIREKYDTDFYVLDKFPMAVRPFYTKPCPDDPTFSNSYDFFMRGEEIMSGAQRINEAKELEAAMSAKGIDPNAEGFEDYIGAFRQGCPPHAGGGLGLNRIVMFFLGLPNIRLATLFPRDPQRLRP</sequence>
<dbReference type="PROSITE" id="PS50862">
    <property type="entry name" value="AA_TRNA_LIGASE_II"/>
    <property type="match status" value="1"/>
</dbReference>
<dbReference type="InterPro" id="IPR004523">
    <property type="entry name" value="Asp-tRNA_synthase_2"/>
</dbReference>
<dbReference type="PANTHER" id="PTHR43450">
    <property type="entry name" value="ASPARTYL-TRNA SYNTHETASE"/>
    <property type="match status" value="1"/>
</dbReference>
<dbReference type="NCBIfam" id="TIGR01460">
    <property type="entry name" value="HAD-SF-IIA"/>
    <property type="match status" value="1"/>
</dbReference>
<gene>
    <name evidence="14" type="ORF">HCBG_02609</name>
</gene>
<dbReference type="SUPFAM" id="SSF50249">
    <property type="entry name" value="Nucleic acid-binding proteins"/>
    <property type="match status" value="1"/>
</dbReference>
<dbReference type="GO" id="GO:0006422">
    <property type="term" value="P:aspartyl-tRNA aminoacylation"/>
    <property type="evidence" value="ECO:0007669"/>
    <property type="project" value="InterPro"/>
</dbReference>
<proteinExistence type="inferred from homology"/>
<evidence type="ECO:0000256" key="8">
    <source>
        <dbReference type="ARBA" id="ARBA00022917"/>
    </source>
</evidence>
<evidence type="ECO:0000256" key="10">
    <source>
        <dbReference type="ARBA" id="ARBA00047904"/>
    </source>
</evidence>
<dbReference type="STRING" id="447093.C0NGY7"/>
<organism evidence="14 15">
    <name type="scientific">Ajellomyces capsulatus (strain G186AR / H82 / ATCC MYA-2454 / RMSCC 2432)</name>
    <name type="common">Darling's disease fungus</name>
    <name type="synonym">Histoplasma capsulatum</name>
    <dbReference type="NCBI Taxonomy" id="447093"/>
    <lineage>
        <taxon>Eukaryota</taxon>
        <taxon>Fungi</taxon>
        <taxon>Dikarya</taxon>
        <taxon>Ascomycota</taxon>
        <taxon>Pezizomycotina</taxon>
        <taxon>Eurotiomycetes</taxon>
        <taxon>Eurotiomycetidae</taxon>
        <taxon>Onygenales</taxon>
        <taxon>Ajellomycetaceae</taxon>
        <taxon>Histoplasma</taxon>
    </lineage>
</organism>
<dbReference type="InterPro" id="IPR006357">
    <property type="entry name" value="HAD-SF_hydro_IIA"/>
</dbReference>
<evidence type="ECO:0000313" key="14">
    <source>
        <dbReference type="EMBL" id="EEH09072.1"/>
    </source>
</evidence>
<keyword evidence="15" id="KW-1185">Reference proteome</keyword>
<dbReference type="VEuPathDB" id="FungiDB:I7I50_10420"/>
<dbReference type="Pfam" id="PF00152">
    <property type="entry name" value="tRNA-synt_2"/>
    <property type="match status" value="1"/>
</dbReference>
<dbReference type="SUPFAM" id="SSF56784">
    <property type="entry name" value="HAD-like"/>
    <property type="match status" value="1"/>
</dbReference>
<dbReference type="InterPro" id="IPR006195">
    <property type="entry name" value="aa-tRNA-synth_II"/>
</dbReference>
<evidence type="ECO:0000256" key="11">
    <source>
        <dbReference type="ARBA" id="ARBA00070516"/>
    </source>
</evidence>
<keyword evidence="7" id="KW-0067">ATP-binding</keyword>
<dbReference type="InterPro" id="IPR004364">
    <property type="entry name" value="Aa-tRNA-synt_II"/>
</dbReference>
<keyword evidence="4" id="KW-0963">Cytoplasm</keyword>
<dbReference type="InterPro" id="IPR006353">
    <property type="entry name" value="HAD-SF_hydro_IIA_CECR5"/>
</dbReference>
<dbReference type="VEuPathDB" id="FungiDB:I7I50_10419"/>
<dbReference type="GO" id="GO:0005524">
    <property type="term" value="F:ATP binding"/>
    <property type="evidence" value="ECO:0007669"/>
    <property type="project" value="UniProtKB-KW"/>
</dbReference>
<dbReference type="GO" id="GO:0005829">
    <property type="term" value="C:cytosol"/>
    <property type="evidence" value="ECO:0007669"/>
    <property type="project" value="TreeGrafter"/>
</dbReference>
<comment type="catalytic activity">
    <reaction evidence="10">
        <text>tRNA(Asp) + L-aspartate + ATP = L-aspartyl-tRNA(Asp) + AMP + diphosphate</text>
        <dbReference type="Rhea" id="RHEA:19649"/>
        <dbReference type="Rhea" id="RHEA-COMP:9660"/>
        <dbReference type="Rhea" id="RHEA-COMP:9678"/>
        <dbReference type="ChEBI" id="CHEBI:29991"/>
        <dbReference type="ChEBI" id="CHEBI:30616"/>
        <dbReference type="ChEBI" id="CHEBI:33019"/>
        <dbReference type="ChEBI" id="CHEBI:78442"/>
        <dbReference type="ChEBI" id="CHEBI:78516"/>
        <dbReference type="ChEBI" id="CHEBI:456215"/>
        <dbReference type="EC" id="6.1.1.12"/>
    </reaction>
</comment>
<keyword evidence="5" id="KW-0436">Ligase</keyword>
<name>C0NGY7_AJECG</name>
<comment type="subcellular location">
    <subcellularLocation>
        <location evidence="1">Cytoplasm</location>
    </subcellularLocation>
</comment>
<dbReference type="GO" id="GO:0004815">
    <property type="term" value="F:aspartate-tRNA ligase activity"/>
    <property type="evidence" value="ECO:0007669"/>
    <property type="project" value="UniProtKB-EC"/>
</dbReference>
<evidence type="ECO:0000256" key="6">
    <source>
        <dbReference type="ARBA" id="ARBA00022741"/>
    </source>
</evidence>
<dbReference type="NCBIfam" id="NF003483">
    <property type="entry name" value="PRK05159.1"/>
    <property type="match status" value="1"/>
</dbReference>
<accession>C0NGY7</accession>
<dbReference type="RefSeq" id="XP_045289553.1">
    <property type="nucleotide sequence ID" value="XM_045429658.1"/>
</dbReference>
<evidence type="ECO:0000259" key="13">
    <source>
        <dbReference type="PROSITE" id="PS50862"/>
    </source>
</evidence>
<dbReference type="Pfam" id="PF13242">
    <property type="entry name" value="Hydrolase_like"/>
    <property type="match status" value="1"/>
</dbReference>
<feature type="compositionally biased region" description="Basic and acidic residues" evidence="12">
    <location>
        <begin position="493"/>
        <end position="508"/>
    </location>
</feature>
<dbReference type="Proteomes" id="UP000001631">
    <property type="component" value="Unassembled WGS sequence"/>
</dbReference>
<dbReference type="PANTHER" id="PTHR43450:SF1">
    <property type="entry name" value="ASPARTATE--TRNA LIGASE, CYTOPLASMIC"/>
    <property type="match status" value="1"/>
</dbReference>
<dbReference type="InterPro" id="IPR002312">
    <property type="entry name" value="Asp/Asn-tRNA-synth_IIb"/>
</dbReference>
<evidence type="ECO:0000256" key="5">
    <source>
        <dbReference type="ARBA" id="ARBA00022598"/>
    </source>
</evidence>
<dbReference type="NCBIfam" id="TIGR01456">
    <property type="entry name" value="CECR5"/>
    <property type="match status" value="1"/>
</dbReference>